<sequence length="49" mass="5334">MVNPIGKQRHPAADDNKVMQATNQTVDSLTVNATQALTPEQLSTKKLTQ</sequence>
<gene>
    <name evidence="2" type="ORF">YC6258_03132</name>
</gene>
<dbReference type="Proteomes" id="UP000032266">
    <property type="component" value="Chromosome"/>
</dbReference>
<protein>
    <submittedName>
        <fullName evidence="2">Uncharacterized protein</fullName>
    </submittedName>
</protein>
<keyword evidence="3" id="KW-1185">Reference proteome</keyword>
<evidence type="ECO:0000313" key="2">
    <source>
        <dbReference type="EMBL" id="AJQ95168.1"/>
    </source>
</evidence>
<dbReference type="KEGG" id="gsn:YC6258_03132"/>
<dbReference type="AlphaFoldDB" id="A0A0C5VP49"/>
<dbReference type="HOGENOM" id="CLU_3136231_0_0_6"/>
<proteinExistence type="predicted"/>
<dbReference type="EMBL" id="CP007142">
    <property type="protein sequence ID" value="AJQ95168.1"/>
    <property type="molecule type" value="Genomic_DNA"/>
</dbReference>
<reference evidence="2 3" key="1">
    <citation type="submission" date="2014-01" db="EMBL/GenBank/DDBJ databases">
        <title>Full genme sequencing of cellulolytic bacterium Gynuella sunshinyii YC6258T gen. nov., sp. nov.</title>
        <authorList>
            <person name="Khan H."/>
            <person name="Chung E.J."/>
            <person name="Chung Y.R."/>
        </authorList>
    </citation>
    <scope>NUCLEOTIDE SEQUENCE [LARGE SCALE GENOMIC DNA]</scope>
    <source>
        <strain evidence="2 3">YC6258</strain>
    </source>
</reference>
<feature type="region of interest" description="Disordered" evidence="1">
    <location>
        <begin position="1"/>
        <end position="20"/>
    </location>
</feature>
<evidence type="ECO:0000313" key="3">
    <source>
        <dbReference type="Proteomes" id="UP000032266"/>
    </source>
</evidence>
<evidence type="ECO:0000256" key="1">
    <source>
        <dbReference type="SAM" id="MobiDB-lite"/>
    </source>
</evidence>
<accession>A0A0C5VP49</accession>
<organism evidence="2 3">
    <name type="scientific">Gynuella sunshinyii YC6258</name>
    <dbReference type="NCBI Taxonomy" id="1445510"/>
    <lineage>
        <taxon>Bacteria</taxon>
        <taxon>Pseudomonadati</taxon>
        <taxon>Pseudomonadota</taxon>
        <taxon>Gammaproteobacteria</taxon>
        <taxon>Oceanospirillales</taxon>
        <taxon>Saccharospirillaceae</taxon>
        <taxon>Gynuella</taxon>
    </lineage>
</organism>
<name>A0A0C5VP49_9GAMM</name>